<dbReference type="GO" id="GO:0005524">
    <property type="term" value="F:ATP binding"/>
    <property type="evidence" value="ECO:0007669"/>
    <property type="project" value="UniProtKB-KW"/>
</dbReference>
<dbReference type="SUPFAM" id="SSF52540">
    <property type="entry name" value="P-loop containing nucleoside triphosphate hydrolases"/>
    <property type="match status" value="1"/>
</dbReference>
<keyword evidence="4" id="KW-0547">Nucleotide-binding</keyword>
<evidence type="ECO:0000256" key="7">
    <source>
        <dbReference type="ARBA" id="ARBA00023136"/>
    </source>
</evidence>
<sequence>MQEFTYNFLTEFFLLYDNLPIWFHRLISFNFAWRNVPTGGASPASAVQNYLYDRTISMSLVGVQALTSFPSELAKMDSRATRLLELREALELASHEQPPPLGESHSKIVVRNLTLATPNQVTLAEGLTFQVERDSPILITGPNGAGKTALARVLLGLWKTRGADVSVSVPRALSIVPQRPYLAPGCLGDQVTYPKRFVGDQDASKAEEALKAVGLEHLLERSHGSWDARCMWEEVLSGGEQQRIALSRALFHRPDFVLLDECTSMVAADAEERLYDCVTAVGVTPLTMSQRLFLPKLHKQLAPSSWNVFRASAG</sequence>
<evidence type="ECO:0000256" key="2">
    <source>
        <dbReference type="ARBA" id="ARBA00022448"/>
    </source>
</evidence>
<evidence type="ECO:0000256" key="5">
    <source>
        <dbReference type="ARBA" id="ARBA00022840"/>
    </source>
</evidence>
<keyword evidence="7" id="KW-0472">Membrane</keyword>
<dbReference type="InterPro" id="IPR027417">
    <property type="entry name" value="P-loop_NTPase"/>
</dbReference>
<evidence type="ECO:0000313" key="9">
    <source>
        <dbReference type="EMBL" id="CAE7494470.1"/>
    </source>
</evidence>
<dbReference type="InterPro" id="IPR050835">
    <property type="entry name" value="ABC_transporter_sub-D"/>
</dbReference>
<dbReference type="GO" id="GO:0006635">
    <property type="term" value="P:fatty acid beta-oxidation"/>
    <property type="evidence" value="ECO:0007669"/>
    <property type="project" value="TreeGrafter"/>
</dbReference>
<evidence type="ECO:0000256" key="4">
    <source>
        <dbReference type="ARBA" id="ARBA00022741"/>
    </source>
</evidence>
<dbReference type="InterPro" id="IPR003439">
    <property type="entry name" value="ABC_transporter-like_ATP-bd"/>
</dbReference>
<dbReference type="SMART" id="SM00382">
    <property type="entry name" value="AAA"/>
    <property type="match status" value="1"/>
</dbReference>
<dbReference type="InterPro" id="IPR003593">
    <property type="entry name" value="AAA+_ATPase"/>
</dbReference>
<dbReference type="GO" id="GO:0042626">
    <property type="term" value="F:ATPase-coupled transmembrane transporter activity"/>
    <property type="evidence" value="ECO:0007669"/>
    <property type="project" value="TreeGrafter"/>
</dbReference>
<gene>
    <name evidence="9" type="primary">ABCD1</name>
    <name evidence="9" type="ORF">SPIL2461_LOCUS12752</name>
</gene>
<evidence type="ECO:0000259" key="8">
    <source>
        <dbReference type="PROSITE" id="PS50893"/>
    </source>
</evidence>
<dbReference type="OrthoDB" id="422637at2759"/>
<dbReference type="PANTHER" id="PTHR11384">
    <property type="entry name" value="ATP-BINDING CASSETTE, SUB-FAMILY D MEMBER"/>
    <property type="match status" value="1"/>
</dbReference>
<dbReference type="PROSITE" id="PS50893">
    <property type="entry name" value="ABC_TRANSPORTER_2"/>
    <property type="match status" value="1"/>
</dbReference>
<dbReference type="PROSITE" id="PS00211">
    <property type="entry name" value="ABC_TRANSPORTER_1"/>
    <property type="match status" value="1"/>
</dbReference>
<keyword evidence="3" id="KW-0812">Transmembrane</keyword>
<dbReference type="GO" id="GO:0005778">
    <property type="term" value="C:peroxisomal membrane"/>
    <property type="evidence" value="ECO:0007669"/>
    <property type="project" value="TreeGrafter"/>
</dbReference>
<feature type="domain" description="ABC transporter" evidence="8">
    <location>
        <begin position="108"/>
        <end position="314"/>
    </location>
</feature>
<dbReference type="GO" id="GO:0016887">
    <property type="term" value="F:ATP hydrolysis activity"/>
    <property type="evidence" value="ECO:0007669"/>
    <property type="project" value="InterPro"/>
</dbReference>
<dbReference type="GO" id="GO:0007031">
    <property type="term" value="P:peroxisome organization"/>
    <property type="evidence" value="ECO:0007669"/>
    <property type="project" value="TreeGrafter"/>
</dbReference>
<protein>
    <submittedName>
        <fullName evidence="9">ABCD1 protein</fullName>
    </submittedName>
</protein>
<dbReference type="Gene3D" id="3.40.50.300">
    <property type="entry name" value="P-loop containing nucleotide triphosphate hydrolases"/>
    <property type="match status" value="1"/>
</dbReference>
<organism evidence="9 10">
    <name type="scientific">Symbiodinium pilosum</name>
    <name type="common">Dinoflagellate</name>
    <dbReference type="NCBI Taxonomy" id="2952"/>
    <lineage>
        <taxon>Eukaryota</taxon>
        <taxon>Sar</taxon>
        <taxon>Alveolata</taxon>
        <taxon>Dinophyceae</taxon>
        <taxon>Suessiales</taxon>
        <taxon>Symbiodiniaceae</taxon>
        <taxon>Symbiodinium</taxon>
    </lineage>
</organism>
<name>A0A812SU17_SYMPI</name>
<dbReference type="EMBL" id="CAJNIZ010026703">
    <property type="protein sequence ID" value="CAE7494470.1"/>
    <property type="molecule type" value="Genomic_DNA"/>
</dbReference>
<evidence type="ECO:0000313" key="10">
    <source>
        <dbReference type="Proteomes" id="UP000649617"/>
    </source>
</evidence>
<accession>A0A812SU17</accession>
<evidence type="ECO:0000256" key="6">
    <source>
        <dbReference type="ARBA" id="ARBA00022989"/>
    </source>
</evidence>
<dbReference type="PANTHER" id="PTHR11384:SF59">
    <property type="entry name" value="LYSOSOMAL COBALAMIN TRANSPORTER ABCD4"/>
    <property type="match status" value="1"/>
</dbReference>
<keyword evidence="2" id="KW-0813">Transport</keyword>
<keyword evidence="6" id="KW-1133">Transmembrane helix</keyword>
<dbReference type="GO" id="GO:0015910">
    <property type="term" value="P:long-chain fatty acid import into peroxisome"/>
    <property type="evidence" value="ECO:0007669"/>
    <property type="project" value="TreeGrafter"/>
</dbReference>
<proteinExistence type="inferred from homology"/>
<keyword evidence="10" id="KW-1185">Reference proteome</keyword>
<dbReference type="Proteomes" id="UP000649617">
    <property type="component" value="Unassembled WGS sequence"/>
</dbReference>
<dbReference type="GO" id="GO:0042760">
    <property type="term" value="P:very long-chain fatty acid catabolic process"/>
    <property type="evidence" value="ECO:0007669"/>
    <property type="project" value="TreeGrafter"/>
</dbReference>
<evidence type="ECO:0000256" key="3">
    <source>
        <dbReference type="ARBA" id="ARBA00022692"/>
    </source>
</evidence>
<dbReference type="InterPro" id="IPR017871">
    <property type="entry name" value="ABC_transporter-like_CS"/>
</dbReference>
<comment type="caution">
    <text evidence="9">The sequence shown here is derived from an EMBL/GenBank/DDBJ whole genome shotgun (WGS) entry which is preliminary data.</text>
</comment>
<dbReference type="AlphaFoldDB" id="A0A812SU17"/>
<keyword evidence="5" id="KW-0067">ATP-binding</keyword>
<dbReference type="Pfam" id="PF00005">
    <property type="entry name" value="ABC_tran"/>
    <property type="match status" value="1"/>
</dbReference>
<dbReference type="GO" id="GO:0005324">
    <property type="term" value="F:long-chain fatty acid transmembrane transporter activity"/>
    <property type="evidence" value="ECO:0007669"/>
    <property type="project" value="TreeGrafter"/>
</dbReference>
<evidence type="ECO:0000256" key="1">
    <source>
        <dbReference type="ARBA" id="ARBA00008575"/>
    </source>
</evidence>
<comment type="similarity">
    <text evidence="1">Belongs to the ABC transporter superfamily. ABCD family. Peroxisomal fatty acyl CoA transporter (TC 3.A.1.203) subfamily.</text>
</comment>
<reference evidence="9" key="1">
    <citation type="submission" date="2021-02" db="EMBL/GenBank/DDBJ databases">
        <authorList>
            <person name="Dougan E. K."/>
            <person name="Rhodes N."/>
            <person name="Thang M."/>
            <person name="Chan C."/>
        </authorList>
    </citation>
    <scope>NUCLEOTIDE SEQUENCE</scope>
</reference>